<accession>A0A4V3D5P0</accession>
<dbReference type="EMBL" id="SNYJ01000005">
    <property type="protein sequence ID" value="TDQ40847.1"/>
    <property type="molecule type" value="Genomic_DNA"/>
</dbReference>
<dbReference type="PANTHER" id="PTHR12110">
    <property type="entry name" value="HYDROXYPYRUVATE ISOMERASE"/>
    <property type="match status" value="1"/>
</dbReference>
<dbReference type="Proteomes" id="UP000295632">
    <property type="component" value="Unassembled WGS sequence"/>
</dbReference>
<dbReference type="SUPFAM" id="SSF51658">
    <property type="entry name" value="Xylose isomerase-like"/>
    <property type="match status" value="1"/>
</dbReference>
<gene>
    <name evidence="2" type="ORF">EV213_105193</name>
</gene>
<keyword evidence="3" id="KW-1185">Reference proteome</keyword>
<dbReference type="InterPro" id="IPR050312">
    <property type="entry name" value="IolE/XylAMocC-like"/>
</dbReference>
<dbReference type="Gene3D" id="3.20.20.150">
    <property type="entry name" value="Divalent-metal-dependent TIM barrel enzymes"/>
    <property type="match status" value="1"/>
</dbReference>
<dbReference type="OrthoDB" id="9815124at2"/>
<evidence type="ECO:0000313" key="3">
    <source>
        <dbReference type="Proteomes" id="UP000295632"/>
    </source>
</evidence>
<dbReference type="InterPro" id="IPR036237">
    <property type="entry name" value="Xyl_isomerase-like_sf"/>
</dbReference>
<dbReference type="Pfam" id="PF01261">
    <property type="entry name" value="AP_endonuc_2"/>
    <property type="match status" value="1"/>
</dbReference>
<protein>
    <submittedName>
        <fullName evidence="2">Sugar phosphate isomerase/epimerase</fullName>
    </submittedName>
</protein>
<dbReference type="RefSeq" id="WP_133580034.1">
    <property type="nucleotide sequence ID" value="NZ_SNYJ01000005.1"/>
</dbReference>
<name>A0A4V3D5P0_9BACI</name>
<dbReference type="AlphaFoldDB" id="A0A4V3D5P0"/>
<organism evidence="2 3">
    <name type="scientific">Aureibacillus halotolerans</name>
    <dbReference type="NCBI Taxonomy" id="1508390"/>
    <lineage>
        <taxon>Bacteria</taxon>
        <taxon>Bacillati</taxon>
        <taxon>Bacillota</taxon>
        <taxon>Bacilli</taxon>
        <taxon>Bacillales</taxon>
        <taxon>Bacillaceae</taxon>
        <taxon>Aureibacillus</taxon>
    </lineage>
</organism>
<proteinExistence type="predicted"/>
<dbReference type="PANTHER" id="PTHR12110:SF41">
    <property type="entry name" value="INOSOSE DEHYDRATASE"/>
    <property type="match status" value="1"/>
</dbReference>
<evidence type="ECO:0000313" key="2">
    <source>
        <dbReference type="EMBL" id="TDQ40847.1"/>
    </source>
</evidence>
<dbReference type="GO" id="GO:0016853">
    <property type="term" value="F:isomerase activity"/>
    <property type="evidence" value="ECO:0007669"/>
    <property type="project" value="UniProtKB-KW"/>
</dbReference>
<keyword evidence="2" id="KW-0413">Isomerase</keyword>
<feature type="domain" description="Xylose isomerase-like TIM barrel" evidence="1">
    <location>
        <begin position="20"/>
        <end position="243"/>
    </location>
</feature>
<evidence type="ECO:0000259" key="1">
    <source>
        <dbReference type="Pfam" id="PF01261"/>
    </source>
</evidence>
<comment type="caution">
    <text evidence="2">The sequence shown here is derived from an EMBL/GenBank/DDBJ whole genome shotgun (WGS) entry which is preliminary data.</text>
</comment>
<dbReference type="InterPro" id="IPR013022">
    <property type="entry name" value="Xyl_isomerase-like_TIM-brl"/>
</dbReference>
<sequence>MKIGLCSITFRQLDIRSIVKLAVEATLDGIEWGGDKHVPPGELNTARQTALTTQKAGLEVSSYGSYYRTGSLTHEHEFDAILATAVALQAPSIRVWAGEKGSVDATAEDRKRVVSDAQRIATLAQVEGIAVHFEYHGGTLTDTKESAQGLMVAVDHPNVGLYWQPAVGLPVEQRVQSIRLLLPYLTHVHVFQWHGTDRLPLSAGEEDWATYLHALNNKQRYAMLEFVKNDDPAQFIEDAKVLRGLLS</sequence>
<reference evidence="2 3" key="1">
    <citation type="submission" date="2019-03" db="EMBL/GenBank/DDBJ databases">
        <title>Genomic Encyclopedia of Type Strains, Phase IV (KMG-IV): sequencing the most valuable type-strain genomes for metagenomic binning, comparative biology and taxonomic classification.</title>
        <authorList>
            <person name="Goeker M."/>
        </authorList>
    </citation>
    <scope>NUCLEOTIDE SEQUENCE [LARGE SCALE GENOMIC DNA]</scope>
    <source>
        <strain evidence="2 3">DSM 28697</strain>
    </source>
</reference>